<dbReference type="EMBL" id="CAJVPK010001312">
    <property type="protein sequence ID" value="CAG8581566.1"/>
    <property type="molecule type" value="Genomic_DNA"/>
</dbReference>
<dbReference type="AlphaFoldDB" id="A0A9N9G6W9"/>
<dbReference type="Proteomes" id="UP000789706">
    <property type="component" value="Unassembled WGS sequence"/>
</dbReference>
<proteinExistence type="predicted"/>
<protein>
    <submittedName>
        <fullName evidence="1">8809_t:CDS:1</fullName>
    </submittedName>
</protein>
<feature type="non-terminal residue" evidence="1">
    <location>
        <position position="1"/>
    </location>
</feature>
<gene>
    <name evidence="1" type="ORF">DEBURN_LOCUS8598</name>
</gene>
<name>A0A9N9G6W9_9GLOM</name>
<evidence type="ECO:0000313" key="2">
    <source>
        <dbReference type="Proteomes" id="UP000789706"/>
    </source>
</evidence>
<accession>A0A9N9G6W9</accession>
<organism evidence="1 2">
    <name type="scientific">Diversispora eburnea</name>
    <dbReference type="NCBI Taxonomy" id="1213867"/>
    <lineage>
        <taxon>Eukaryota</taxon>
        <taxon>Fungi</taxon>
        <taxon>Fungi incertae sedis</taxon>
        <taxon>Mucoromycota</taxon>
        <taxon>Glomeromycotina</taxon>
        <taxon>Glomeromycetes</taxon>
        <taxon>Diversisporales</taxon>
        <taxon>Diversisporaceae</taxon>
        <taxon>Diversispora</taxon>
    </lineage>
</organism>
<sequence>DALTLWIEDVIQVNINITNDILFTKVLEFTFLCKEDKFKNKQID</sequence>
<evidence type="ECO:0000313" key="1">
    <source>
        <dbReference type="EMBL" id="CAG8581566.1"/>
    </source>
</evidence>
<keyword evidence="2" id="KW-1185">Reference proteome</keyword>
<reference evidence="1" key="1">
    <citation type="submission" date="2021-06" db="EMBL/GenBank/DDBJ databases">
        <authorList>
            <person name="Kallberg Y."/>
            <person name="Tangrot J."/>
            <person name="Rosling A."/>
        </authorList>
    </citation>
    <scope>NUCLEOTIDE SEQUENCE</scope>
    <source>
        <strain evidence="1">AZ414A</strain>
    </source>
</reference>
<comment type="caution">
    <text evidence="1">The sequence shown here is derived from an EMBL/GenBank/DDBJ whole genome shotgun (WGS) entry which is preliminary data.</text>
</comment>